<name>A0A7D9N8I6_LACJH</name>
<keyword evidence="2" id="KW-0812">Transmembrane</keyword>
<protein>
    <submittedName>
        <fullName evidence="3">Uncharacterized protein</fullName>
    </submittedName>
</protein>
<dbReference type="RefSeq" id="WP_023599109.1">
    <property type="nucleotide sequence ID" value="NC_022909.1"/>
</dbReference>
<organism evidence="3 4">
    <name type="scientific">Lactobacillus johnsonii N6.2</name>
    <dbReference type="NCBI Taxonomy" id="1408186"/>
    <lineage>
        <taxon>Bacteria</taxon>
        <taxon>Bacillati</taxon>
        <taxon>Bacillota</taxon>
        <taxon>Bacilli</taxon>
        <taxon>Lactobacillales</taxon>
        <taxon>Lactobacillaceae</taxon>
        <taxon>Lactobacillus</taxon>
    </lineage>
</organism>
<feature type="region of interest" description="Disordered" evidence="1">
    <location>
        <begin position="223"/>
        <end position="250"/>
    </location>
</feature>
<evidence type="ECO:0000313" key="4">
    <source>
        <dbReference type="Proteomes" id="UP000018522"/>
    </source>
</evidence>
<evidence type="ECO:0000313" key="3">
    <source>
        <dbReference type="EMBL" id="AHA98120.1"/>
    </source>
</evidence>
<keyword evidence="2" id="KW-0472">Membrane</keyword>
<gene>
    <name evidence="3" type="ORF">T285_00825</name>
</gene>
<reference evidence="3 4" key="1">
    <citation type="journal article" date="2014" name="Genome Announc.">
        <title>Complete Genome Sequences of Lactobacillus johnsonii Strain N6.2 and Lactobacillus reuteri Strain TD1.</title>
        <authorList>
            <person name="Leonard M.T."/>
            <person name="Valladares R.B."/>
            <person name="Ardissone A."/>
            <person name="Gonzalez C.F."/>
            <person name="Lorca G.L."/>
            <person name="Triplett E.W."/>
        </authorList>
    </citation>
    <scope>NUCLEOTIDE SEQUENCE [LARGE SCALE GENOMIC DNA]</scope>
    <source>
        <strain evidence="3 4">N6.2</strain>
    </source>
</reference>
<feature type="transmembrane region" description="Helical" evidence="2">
    <location>
        <begin position="274"/>
        <end position="292"/>
    </location>
</feature>
<dbReference type="AlphaFoldDB" id="A0A7D9N8I6"/>
<dbReference type="EMBL" id="CP006811">
    <property type="protein sequence ID" value="AHA98120.1"/>
    <property type="molecule type" value="Genomic_DNA"/>
</dbReference>
<keyword evidence="2" id="KW-1133">Transmembrane helix</keyword>
<feature type="compositionally biased region" description="Basic and acidic residues" evidence="1">
    <location>
        <begin position="138"/>
        <end position="161"/>
    </location>
</feature>
<evidence type="ECO:0000256" key="1">
    <source>
        <dbReference type="SAM" id="MobiDB-lite"/>
    </source>
</evidence>
<dbReference type="KEGG" id="ljn:T285_00825"/>
<feature type="region of interest" description="Disordered" evidence="1">
    <location>
        <begin position="138"/>
        <end position="166"/>
    </location>
</feature>
<accession>A0A7D9N8I6</accession>
<dbReference type="Proteomes" id="UP000018522">
    <property type="component" value="Chromosome"/>
</dbReference>
<evidence type="ECO:0000256" key="2">
    <source>
        <dbReference type="SAM" id="Phobius"/>
    </source>
</evidence>
<proteinExistence type="predicted"/>
<sequence>MKSTFPHPFSIYKLSVILFIIFSNFTFINIAHAEETESNSETQSSQTHERSVQKLYVKIYDQDTNEYLGRYLLATQVGYTDSPHRMFDDGGINSINIKGYAFVGNPSAMIPVNWKNKSGVTEIKWLMVKTSSDTYKKMQKGLEDSKNNEDSNEAQKPKLNEDGLQIDDDGNVNLHDIYHAYMSFLGHPLPTDSAGYQPTARALYLFQKYLGYDPNKTKEENYRYSTRNQSSSNLSSSSSKASSSTTSSKKAIPSKKYVNKKIKKKTKINFNSKLILVGLSLCLVGLLIILIIKRPKLK</sequence>
<feature type="compositionally biased region" description="Low complexity" evidence="1">
    <location>
        <begin position="230"/>
        <end position="250"/>
    </location>
</feature>